<proteinExistence type="predicted"/>
<accession>E1ZL63</accession>
<dbReference type="GeneID" id="17352940"/>
<dbReference type="InParanoid" id="E1ZL63"/>
<evidence type="ECO:0000313" key="2">
    <source>
        <dbReference type="Proteomes" id="UP000008141"/>
    </source>
</evidence>
<name>E1ZL63_CHLVA</name>
<sequence length="57" mass="6068">MPTGADWRPIHGGNNFKDVLRAGARCRGVCGMHHAYEAPPRGNTVMPAACPLSLTAH</sequence>
<dbReference type="RefSeq" id="XP_005845706.1">
    <property type="nucleotide sequence ID" value="XM_005845644.1"/>
</dbReference>
<dbReference type="KEGG" id="cvr:CHLNCDRAFT_136841"/>
<gene>
    <name evidence="1" type="ORF">CHLNCDRAFT_136841</name>
</gene>
<organism evidence="2">
    <name type="scientific">Chlorella variabilis</name>
    <name type="common">Green alga</name>
    <dbReference type="NCBI Taxonomy" id="554065"/>
    <lineage>
        <taxon>Eukaryota</taxon>
        <taxon>Viridiplantae</taxon>
        <taxon>Chlorophyta</taxon>
        <taxon>core chlorophytes</taxon>
        <taxon>Trebouxiophyceae</taxon>
        <taxon>Chlorellales</taxon>
        <taxon>Chlorellaceae</taxon>
        <taxon>Chlorella clade</taxon>
        <taxon>Chlorella</taxon>
    </lineage>
</organism>
<evidence type="ECO:0000313" key="1">
    <source>
        <dbReference type="EMBL" id="EFN53604.1"/>
    </source>
</evidence>
<dbReference type="EMBL" id="GL433851">
    <property type="protein sequence ID" value="EFN53604.1"/>
    <property type="molecule type" value="Genomic_DNA"/>
</dbReference>
<dbReference type="Proteomes" id="UP000008141">
    <property type="component" value="Unassembled WGS sequence"/>
</dbReference>
<reference evidence="1 2" key="1">
    <citation type="journal article" date="2010" name="Plant Cell">
        <title>The Chlorella variabilis NC64A genome reveals adaptation to photosymbiosis, coevolution with viruses, and cryptic sex.</title>
        <authorList>
            <person name="Blanc G."/>
            <person name="Duncan G."/>
            <person name="Agarkova I."/>
            <person name="Borodovsky M."/>
            <person name="Gurnon J."/>
            <person name="Kuo A."/>
            <person name="Lindquist E."/>
            <person name="Lucas S."/>
            <person name="Pangilinan J."/>
            <person name="Polle J."/>
            <person name="Salamov A."/>
            <person name="Terry A."/>
            <person name="Yamada T."/>
            <person name="Dunigan D.D."/>
            <person name="Grigoriev I.V."/>
            <person name="Claverie J.M."/>
            <person name="Van Etten J.L."/>
        </authorList>
    </citation>
    <scope>NUCLEOTIDE SEQUENCE [LARGE SCALE GENOMIC DNA]</scope>
    <source>
        <strain evidence="1 2">NC64A</strain>
    </source>
</reference>
<keyword evidence="2" id="KW-1185">Reference proteome</keyword>
<dbReference type="AlphaFoldDB" id="E1ZL63"/>
<protein>
    <submittedName>
        <fullName evidence="1">Uncharacterized protein</fullName>
    </submittedName>
</protein>